<dbReference type="EMBL" id="RKMH01000009">
    <property type="protein sequence ID" value="RPA59444.1"/>
    <property type="molecule type" value="Genomic_DNA"/>
</dbReference>
<gene>
    <name evidence="3" type="ORF">EF294_13190</name>
</gene>
<sequence>MSGQPKGVISDDSLVCKGQFAVLKSWTARSAEMIDFPHSYSIFEMRRRNRQEGGATMVLAQDDPAQRGTAGARDKPDPRPLVTLGVGLLVVVLCIVTTIAAALLLIGSMPGTRP</sequence>
<organism evidence="3 4">
    <name type="scientific">Gordonia oryzae</name>
    <dbReference type="NCBI Taxonomy" id="2487349"/>
    <lineage>
        <taxon>Bacteria</taxon>
        <taxon>Bacillati</taxon>
        <taxon>Actinomycetota</taxon>
        <taxon>Actinomycetes</taxon>
        <taxon>Mycobacteriales</taxon>
        <taxon>Gordoniaceae</taxon>
        <taxon>Gordonia</taxon>
    </lineage>
</organism>
<dbReference type="AlphaFoldDB" id="A0A3N4H2Q5"/>
<accession>A0A3N4H2Q5</accession>
<feature type="transmembrane region" description="Helical" evidence="2">
    <location>
        <begin position="81"/>
        <end position="106"/>
    </location>
</feature>
<keyword evidence="2" id="KW-0812">Transmembrane</keyword>
<keyword evidence="2" id="KW-0472">Membrane</keyword>
<evidence type="ECO:0000313" key="3">
    <source>
        <dbReference type="EMBL" id="RPA59444.1"/>
    </source>
</evidence>
<protein>
    <submittedName>
        <fullName evidence="3">Uncharacterized protein</fullName>
    </submittedName>
</protein>
<comment type="caution">
    <text evidence="3">The sequence shown here is derived from an EMBL/GenBank/DDBJ whole genome shotgun (WGS) entry which is preliminary data.</text>
</comment>
<reference evidence="3 4" key="1">
    <citation type="submission" date="2018-11" db="EMBL/GenBank/DDBJ databases">
        <title>Draft genome sequence of Gordonia sp. RS15-1S isolated from rice stems.</title>
        <authorList>
            <person name="Muangham S."/>
        </authorList>
    </citation>
    <scope>NUCLEOTIDE SEQUENCE [LARGE SCALE GENOMIC DNA]</scope>
    <source>
        <strain evidence="3 4">RS15-1S</strain>
    </source>
</reference>
<keyword evidence="2" id="KW-1133">Transmembrane helix</keyword>
<evidence type="ECO:0000313" key="4">
    <source>
        <dbReference type="Proteomes" id="UP000267536"/>
    </source>
</evidence>
<keyword evidence="4" id="KW-1185">Reference proteome</keyword>
<proteinExistence type="predicted"/>
<evidence type="ECO:0000256" key="2">
    <source>
        <dbReference type="SAM" id="Phobius"/>
    </source>
</evidence>
<feature type="region of interest" description="Disordered" evidence="1">
    <location>
        <begin position="53"/>
        <end position="78"/>
    </location>
</feature>
<evidence type="ECO:0000256" key="1">
    <source>
        <dbReference type="SAM" id="MobiDB-lite"/>
    </source>
</evidence>
<name>A0A3N4H2Q5_9ACTN</name>
<dbReference type="Proteomes" id="UP000267536">
    <property type="component" value="Unassembled WGS sequence"/>
</dbReference>